<dbReference type="GO" id="GO:0030203">
    <property type="term" value="P:glycosaminoglycan metabolic process"/>
    <property type="evidence" value="ECO:0007669"/>
    <property type="project" value="TreeGrafter"/>
</dbReference>
<reference evidence="13" key="1">
    <citation type="journal article" date="2020" name="Fungal Divers.">
        <title>Resolving the Mortierellaceae phylogeny through synthesis of multi-gene phylogenetics and phylogenomics.</title>
        <authorList>
            <person name="Vandepol N."/>
            <person name="Liber J."/>
            <person name="Desiro A."/>
            <person name="Na H."/>
            <person name="Kennedy M."/>
            <person name="Barry K."/>
            <person name="Grigoriev I.V."/>
            <person name="Miller A.N."/>
            <person name="O'Donnell K."/>
            <person name="Stajich J.E."/>
            <person name="Bonito G."/>
        </authorList>
    </citation>
    <scope>NUCLEOTIDE SEQUENCE</scope>
    <source>
        <strain evidence="13">KOD1015</strain>
    </source>
</reference>
<keyword evidence="3 10" id="KW-0732">Signal</keyword>
<dbReference type="Gene3D" id="3.30.379.10">
    <property type="entry name" value="Chitobiase/beta-hexosaminidase domain 2-like"/>
    <property type="match status" value="1"/>
</dbReference>
<dbReference type="InterPro" id="IPR017853">
    <property type="entry name" value="GH"/>
</dbReference>
<dbReference type="Pfam" id="PF00728">
    <property type="entry name" value="Glyco_hydro_20"/>
    <property type="match status" value="1"/>
</dbReference>
<keyword evidence="6 7" id="KW-0326">Glycosidase</keyword>
<feature type="region of interest" description="Disordered" evidence="9">
    <location>
        <begin position="76"/>
        <end position="119"/>
    </location>
</feature>
<comment type="catalytic activity">
    <reaction evidence="1 7">
        <text>Hydrolysis of terminal non-reducing N-acetyl-D-hexosamine residues in N-acetyl-beta-D-hexosaminides.</text>
        <dbReference type="EC" id="3.2.1.52"/>
    </reaction>
</comment>
<keyword evidence="4 7" id="KW-0378">Hydrolase</keyword>
<dbReference type="InterPro" id="IPR029019">
    <property type="entry name" value="HEX_eukaryotic_N"/>
</dbReference>
<dbReference type="SUPFAM" id="SSF51445">
    <property type="entry name" value="(Trans)glycosidases"/>
    <property type="match status" value="1"/>
</dbReference>
<dbReference type="Gene3D" id="3.20.20.80">
    <property type="entry name" value="Glycosidases"/>
    <property type="match status" value="1"/>
</dbReference>
<accession>A0A9P6KGX5</accession>
<dbReference type="Proteomes" id="UP000780801">
    <property type="component" value="Unassembled WGS sequence"/>
</dbReference>
<dbReference type="CDD" id="cd06562">
    <property type="entry name" value="GH20_HexA_HexB-like"/>
    <property type="match status" value="1"/>
</dbReference>
<dbReference type="PANTHER" id="PTHR22600">
    <property type="entry name" value="BETA-HEXOSAMINIDASE"/>
    <property type="match status" value="1"/>
</dbReference>
<gene>
    <name evidence="13" type="ORF">BGW38_006122</name>
</gene>
<evidence type="ECO:0000256" key="4">
    <source>
        <dbReference type="ARBA" id="ARBA00022801"/>
    </source>
</evidence>
<proteinExistence type="inferred from homology"/>
<evidence type="ECO:0000313" key="13">
    <source>
        <dbReference type="EMBL" id="KAF9584531.1"/>
    </source>
</evidence>
<evidence type="ECO:0000256" key="10">
    <source>
        <dbReference type="SAM" id="SignalP"/>
    </source>
</evidence>
<comment type="similarity">
    <text evidence="2 7">Belongs to the glycosyl hydrolase 20 family.</text>
</comment>
<protein>
    <recommendedName>
        <fullName evidence="7">Beta-hexosaminidase</fullName>
        <ecNumber evidence="7">3.2.1.52</ecNumber>
    </recommendedName>
</protein>
<keyword evidence="14" id="KW-1185">Reference proteome</keyword>
<dbReference type="GO" id="GO:0016231">
    <property type="term" value="F:beta-N-acetylglucosaminidase activity"/>
    <property type="evidence" value="ECO:0007669"/>
    <property type="project" value="TreeGrafter"/>
</dbReference>
<feature type="signal peptide" evidence="10">
    <location>
        <begin position="1"/>
        <end position="19"/>
    </location>
</feature>
<dbReference type="EMBL" id="JAABOA010000390">
    <property type="protein sequence ID" value="KAF9584531.1"/>
    <property type="molecule type" value="Genomic_DNA"/>
</dbReference>
<dbReference type="GO" id="GO:0005975">
    <property type="term" value="P:carbohydrate metabolic process"/>
    <property type="evidence" value="ECO:0007669"/>
    <property type="project" value="InterPro"/>
</dbReference>
<dbReference type="PRINTS" id="PR00738">
    <property type="entry name" value="GLHYDRLASE20"/>
</dbReference>
<evidence type="ECO:0000259" key="11">
    <source>
        <dbReference type="Pfam" id="PF00728"/>
    </source>
</evidence>
<comment type="caution">
    <text evidence="13">The sequence shown here is derived from an EMBL/GenBank/DDBJ whole genome shotgun (WGS) entry which is preliminary data.</text>
</comment>
<evidence type="ECO:0000256" key="9">
    <source>
        <dbReference type="SAM" id="MobiDB-lite"/>
    </source>
</evidence>
<evidence type="ECO:0000259" key="12">
    <source>
        <dbReference type="Pfam" id="PF14845"/>
    </source>
</evidence>
<dbReference type="SUPFAM" id="SSF55545">
    <property type="entry name" value="beta-N-acetylhexosaminidase-like domain"/>
    <property type="match status" value="1"/>
</dbReference>
<evidence type="ECO:0000256" key="6">
    <source>
        <dbReference type="ARBA" id="ARBA00023295"/>
    </source>
</evidence>
<organism evidence="13 14">
    <name type="scientific">Lunasporangiospora selenospora</name>
    <dbReference type="NCBI Taxonomy" id="979761"/>
    <lineage>
        <taxon>Eukaryota</taxon>
        <taxon>Fungi</taxon>
        <taxon>Fungi incertae sedis</taxon>
        <taxon>Mucoromycota</taxon>
        <taxon>Mortierellomycotina</taxon>
        <taxon>Mortierellomycetes</taxon>
        <taxon>Mortierellales</taxon>
        <taxon>Mortierellaceae</taxon>
        <taxon>Lunasporangiospora</taxon>
    </lineage>
</organism>
<sequence length="628" mass="70205">MKLSLCAAIGLLALTVSEAVKTNPLPAPVKINWASTGAVKVSNNFRIVGPRHDVLSAAYQRTAALIKEERWIPATWDTPFPEFPPFPKLSKRGDDDEDDDEDSDDVDDDNESAKGGRQLSTINVEVADLKTDLQMGADESYTLDITAAGQGTIKSKTVWGALHGLSTLAQLIQGDGRKGLQVEQPVHIEDAPKYTHRGIMLDTARNFYPLQAIYRQIDALAWSKLNVFHWHITDTQSWPIEIKKHPQMTKDAYSPRKVYTQKDVQAVVRYGRARGVRVIPEIDMPGHSSSGWQQVDKKAVTCADSWWDNDGWTHHSAVQPNPGQLDISYPGTYDLIKDVYGEASALFPDNVFHVGYDELNTYCFNYSQSAMDWFKARPGADYSDFSQYFLDNALPIFYDRPGRRLMMWEDVVLSHGMPAKNVPKDIIMQAWNNGTDHVQKLAAQGYDVVVTSADFLYLDCGNGGYVTNDARYNFNEPPPLPAAISQAFDDNKSEYKPTTFNYGGPGGSWCAPYKTWQRIYGYDFTKGLSAEEAAKVIGAEVALWSEQSDATVVDAKVWPRAAALAELLWSGNRNADGFKRTTELTARILDYRERLVGRGVLAAPVVPEYCLKNPHHCDFYRDQTAFGK</sequence>
<feature type="active site" description="Proton donor" evidence="8">
    <location>
        <position position="358"/>
    </location>
</feature>
<evidence type="ECO:0000256" key="2">
    <source>
        <dbReference type="ARBA" id="ARBA00006285"/>
    </source>
</evidence>
<dbReference type="AlphaFoldDB" id="A0A9P6KGX5"/>
<dbReference type="InterPro" id="IPR025705">
    <property type="entry name" value="Beta_hexosaminidase_sua/sub"/>
</dbReference>
<feature type="compositionally biased region" description="Acidic residues" evidence="9">
    <location>
        <begin position="95"/>
        <end position="110"/>
    </location>
</feature>
<evidence type="ECO:0000256" key="8">
    <source>
        <dbReference type="PIRSR" id="PIRSR001093-1"/>
    </source>
</evidence>
<evidence type="ECO:0000256" key="5">
    <source>
        <dbReference type="ARBA" id="ARBA00023180"/>
    </source>
</evidence>
<dbReference type="GO" id="GO:0016020">
    <property type="term" value="C:membrane"/>
    <property type="evidence" value="ECO:0007669"/>
    <property type="project" value="TreeGrafter"/>
</dbReference>
<dbReference type="InterPro" id="IPR029018">
    <property type="entry name" value="Hex-like_dom2"/>
</dbReference>
<feature type="domain" description="Glycoside hydrolase family 20 catalytic" evidence="11">
    <location>
        <begin position="194"/>
        <end position="571"/>
    </location>
</feature>
<dbReference type="Pfam" id="PF14845">
    <property type="entry name" value="Glycohydro_20b2"/>
    <property type="match status" value="1"/>
</dbReference>
<dbReference type="InterPro" id="IPR015883">
    <property type="entry name" value="Glyco_hydro_20_cat"/>
</dbReference>
<evidence type="ECO:0000256" key="1">
    <source>
        <dbReference type="ARBA" id="ARBA00001231"/>
    </source>
</evidence>
<evidence type="ECO:0000313" key="14">
    <source>
        <dbReference type="Proteomes" id="UP000780801"/>
    </source>
</evidence>
<keyword evidence="5" id="KW-0325">Glycoprotein</keyword>
<dbReference type="OrthoDB" id="428480at2759"/>
<evidence type="ECO:0000256" key="3">
    <source>
        <dbReference type="ARBA" id="ARBA00022729"/>
    </source>
</evidence>
<name>A0A9P6KGX5_9FUNG</name>
<feature type="domain" description="Beta-hexosaminidase eukaryotic type N-terminal" evidence="12">
    <location>
        <begin position="24"/>
        <end position="171"/>
    </location>
</feature>
<evidence type="ECO:0000256" key="7">
    <source>
        <dbReference type="PIRNR" id="PIRNR001093"/>
    </source>
</evidence>
<dbReference type="EC" id="3.2.1.52" evidence="7"/>
<feature type="chain" id="PRO_5040337001" description="Beta-hexosaminidase" evidence="10">
    <location>
        <begin position="20"/>
        <end position="628"/>
    </location>
</feature>
<dbReference type="PANTHER" id="PTHR22600:SF26">
    <property type="entry name" value="BETA-N-ACETYLHEXOSAMINIDASE"/>
    <property type="match status" value="1"/>
</dbReference>
<dbReference type="PIRSF" id="PIRSF001093">
    <property type="entry name" value="B-hxosamndse_ab_euk"/>
    <property type="match status" value="1"/>
</dbReference>